<name>A0A917VFN8_9ACTN</name>
<keyword evidence="1" id="KW-1133">Transmembrane helix</keyword>
<accession>A0A917VFN8</accession>
<gene>
    <name evidence="2" type="ORF">GCM10007964_15330</name>
</gene>
<feature type="transmembrane region" description="Helical" evidence="1">
    <location>
        <begin position="43"/>
        <end position="63"/>
    </location>
</feature>
<keyword evidence="1" id="KW-0472">Membrane</keyword>
<evidence type="ECO:0000313" key="2">
    <source>
        <dbReference type="EMBL" id="GGK73444.1"/>
    </source>
</evidence>
<evidence type="ECO:0000313" key="3">
    <source>
        <dbReference type="Proteomes" id="UP000645217"/>
    </source>
</evidence>
<reference evidence="2" key="1">
    <citation type="journal article" date="2014" name="Int. J. Syst. Evol. Microbiol.">
        <title>Complete genome sequence of Corynebacterium casei LMG S-19264T (=DSM 44701T), isolated from a smear-ripened cheese.</title>
        <authorList>
            <consortium name="US DOE Joint Genome Institute (JGI-PGF)"/>
            <person name="Walter F."/>
            <person name="Albersmeier A."/>
            <person name="Kalinowski J."/>
            <person name="Ruckert C."/>
        </authorList>
    </citation>
    <scope>NUCLEOTIDE SEQUENCE</scope>
    <source>
        <strain evidence="2">JCM 13064</strain>
    </source>
</reference>
<comment type="caution">
    <text evidence="2">The sequence shown here is derived from an EMBL/GenBank/DDBJ whole genome shotgun (WGS) entry which is preliminary data.</text>
</comment>
<feature type="transmembrane region" description="Helical" evidence="1">
    <location>
        <begin position="69"/>
        <end position="90"/>
    </location>
</feature>
<keyword evidence="3" id="KW-1185">Reference proteome</keyword>
<dbReference type="EMBL" id="BMNT01000006">
    <property type="protein sequence ID" value="GGK73444.1"/>
    <property type="molecule type" value="Genomic_DNA"/>
</dbReference>
<evidence type="ECO:0000256" key="1">
    <source>
        <dbReference type="SAM" id="Phobius"/>
    </source>
</evidence>
<proteinExistence type="predicted"/>
<dbReference type="AlphaFoldDB" id="A0A917VFN8"/>
<keyword evidence="1" id="KW-0812">Transmembrane</keyword>
<reference evidence="2" key="2">
    <citation type="submission" date="2020-09" db="EMBL/GenBank/DDBJ databases">
        <authorList>
            <person name="Sun Q."/>
            <person name="Ohkuma M."/>
        </authorList>
    </citation>
    <scope>NUCLEOTIDE SEQUENCE</scope>
    <source>
        <strain evidence="2">JCM 13064</strain>
    </source>
</reference>
<protein>
    <submittedName>
        <fullName evidence="2">Uncharacterized protein</fullName>
    </submittedName>
</protein>
<dbReference type="Proteomes" id="UP000645217">
    <property type="component" value="Unassembled WGS sequence"/>
</dbReference>
<organism evidence="2 3">
    <name type="scientific">Sphaerisporangium melleum</name>
    <dbReference type="NCBI Taxonomy" id="321316"/>
    <lineage>
        <taxon>Bacteria</taxon>
        <taxon>Bacillati</taxon>
        <taxon>Actinomycetota</taxon>
        <taxon>Actinomycetes</taxon>
        <taxon>Streptosporangiales</taxon>
        <taxon>Streptosporangiaceae</taxon>
        <taxon>Sphaerisporangium</taxon>
    </lineage>
</organism>
<sequence>MAGVASTGLRWGEGANIPGAARLTRSQKSLTKMTYRATRGERLRALVGLTVGIVVAYVLGFFLRFLGLIGPWEMLLIAAVGCAAGAFAAVRLGRRTPRA</sequence>